<evidence type="ECO:0000313" key="3">
    <source>
        <dbReference type="Proteomes" id="UP000237631"/>
    </source>
</evidence>
<dbReference type="GO" id="GO:0006888">
    <property type="term" value="P:endoplasmic reticulum to Golgi vesicle-mediated transport"/>
    <property type="evidence" value="ECO:0007669"/>
    <property type="project" value="InterPro"/>
</dbReference>
<dbReference type="EMBL" id="PNEN01001737">
    <property type="protein sequence ID" value="PPJ51826.1"/>
    <property type="molecule type" value="Genomic_DNA"/>
</dbReference>
<organism evidence="2 3">
    <name type="scientific">Cercospora berteroae</name>
    <dbReference type="NCBI Taxonomy" id="357750"/>
    <lineage>
        <taxon>Eukaryota</taxon>
        <taxon>Fungi</taxon>
        <taxon>Dikarya</taxon>
        <taxon>Ascomycota</taxon>
        <taxon>Pezizomycotina</taxon>
        <taxon>Dothideomycetes</taxon>
        <taxon>Dothideomycetidae</taxon>
        <taxon>Mycosphaerellales</taxon>
        <taxon>Mycosphaerellaceae</taxon>
        <taxon>Cercospora</taxon>
    </lineage>
</organism>
<dbReference type="Proteomes" id="UP000237631">
    <property type="component" value="Unassembled WGS sequence"/>
</dbReference>
<dbReference type="InterPro" id="IPR042042">
    <property type="entry name" value="Tip20p_domB"/>
</dbReference>
<dbReference type="Gene3D" id="1.20.58.1420">
    <property type="entry name" value="Dsl1p vesicle tethering complex, Tip20p subunit, domain B"/>
    <property type="match status" value="1"/>
</dbReference>
<proteinExistence type="predicted"/>
<dbReference type="Pfam" id="PF04437">
    <property type="entry name" value="RINT1_TIP1"/>
    <property type="match status" value="1"/>
</dbReference>
<feature type="region of interest" description="Disordered" evidence="1">
    <location>
        <begin position="44"/>
        <end position="65"/>
    </location>
</feature>
<dbReference type="PANTHER" id="PTHR13520:SF0">
    <property type="entry name" value="RAD50-INTERACTING PROTEIN 1"/>
    <property type="match status" value="1"/>
</dbReference>
<name>A0A2S6BWI4_9PEZI</name>
<dbReference type="PROSITE" id="PS51386">
    <property type="entry name" value="RINT1_TIP20"/>
    <property type="match status" value="1"/>
</dbReference>
<feature type="compositionally biased region" description="Polar residues" evidence="1">
    <location>
        <begin position="772"/>
        <end position="783"/>
    </location>
</feature>
<keyword evidence="3" id="KW-1185">Reference proteome</keyword>
<dbReference type="STRING" id="357750.A0A2S6BWI4"/>
<dbReference type="PANTHER" id="PTHR13520">
    <property type="entry name" value="RAD50-INTERACTING PROTEIN 1 RINT-1"/>
    <property type="match status" value="1"/>
</dbReference>
<feature type="compositionally biased region" description="Basic and acidic residues" evidence="1">
    <location>
        <begin position="44"/>
        <end position="62"/>
    </location>
</feature>
<feature type="compositionally biased region" description="Acidic residues" evidence="1">
    <location>
        <begin position="751"/>
        <end position="768"/>
    </location>
</feature>
<dbReference type="InterPro" id="IPR007528">
    <property type="entry name" value="RINT1_Tip20"/>
</dbReference>
<evidence type="ECO:0008006" key="4">
    <source>
        <dbReference type="Google" id="ProtNLM"/>
    </source>
</evidence>
<dbReference type="AlphaFoldDB" id="A0A2S6BWI4"/>
<sequence length="831" mass="93123">MDADTRVQDYLDDKLQSAADLDSLDALLATVQEQQDVLKRQLEDAKRDHDEATRTYESHESSLHASVQAFRKEQSDIDLRLQIITQSDTSDDAVVTCEGTMAKLRKLDMAAGYVELLTEVDRWKGECLAQLGKDDDAALAPYKQLRQLAAGLEPLHDATEGAAPHLIHHIQRAVKDLRGTVRTAIAANLEKMLQKMNWPKTKGHVPRAVEQEWQTIIGRLLDLQKPELEAREQKQQKDDPPPLLPFEVLVHPLEQRFVYHFSGNRPTNRLDKPEIFLNHVLELIAECSSFVQDNLQPLLLERFGRTDLAFTPAYIDAISALITALLPMLQDKLENVARQSTSQPGLFSNLVQEVIRFDNVIRDDYSYSPSSPALIWRGLSYFLLETCDYFDQWLSFERDFALTRYQTIMDSPDAGELDHDAVSAGATKPSKAAVRLNDLLETITGRYRHLSSYSQRVRFLIDIQIHIFDTYHGRLQQALDAYSSMTSTLGRTMANVSKEQLADLQGVKGLDRLCRIFGSADYLERAMRDWSDDLFFLELWDEMNNRHKSTETAKNRIGSWSELQQKTSSALGAENEGSLEGALFDETASSYHRLRARSENVLVETLKYDTQQALKPYSAINTWASLSSSIGSASSAELDPALNLLTEYFAFLRKALGKAPLRRIGRQVCHAIETYIWGYVLQGKSAFSTAGATQLTTDIGALCNVIDRHMGTGQAQIGLRRLLEGVTLLSLPVRGEIPRVQVASPEGNVGDADDDETAAWGDENDADGVDGTPSSPRDATDSSKLMSLFQAERLVFMNNESARLVLEQLGLETLSEQDARAILRQRVEISS</sequence>
<gene>
    <name evidence="2" type="ORF">CBER1_09773</name>
</gene>
<feature type="region of interest" description="Disordered" evidence="1">
    <location>
        <begin position="743"/>
        <end position="783"/>
    </location>
</feature>
<reference evidence="3" key="1">
    <citation type="journal article" date="2017" name="bioRxiv">
        <title>Conservation of a gene cluster reveals novel cercosporin biosynthetic mechanisms and extends production to the genus Colletotrichum.</title>
        <authorList>
            <person name="de Jonge R."/>
            <person name="Ebert M.K."/>
            <person name="Huitt-Roehl C.R."/>
            <person name="Pal P."/>
            <person name="Suttle J.C."/>
            <person name="Spanner R.E."/>
            <person name="Neubauer J.D."/>
            <person name="Jurick W.M.II."/>
            <person name="Stott K.A."/>
            <person name="Secor G.A."/>
            <person name="Thomma B.P.H.J."/>
            <person name="Van de Peer Y."/>
            <person name="Townsend C.A."/>
            <person name="Bolton M.D."/>
        </authorList>
    </citation>
    <scope>NUCLEOTIDE SEQUENCE [LARGE SCALE GENOMIC DNA]</scope>
    <source>
        <strain evidence="3">CBS538.71</strain>
    </source>
</reference>
<dbReference type="OrthoDB" id="2189254at2759"/>
<dbReference type="GO" id="GO:0006890">
    <property type="term" value="P:retrograde vesicle-mediated transport, Golgi to endoplasmic reticulum"/>
    <property type="evidence" value="ECO:0007669"/>
    <property type="project" value="InterPro"/>
</dbReference>
<dbReference type="GO" id="GO:0060628">
    <property type="term" value="P:regulation of ER to Golgi vesicle-mediated transport"/>
    <property type="evidence" value="ECO:0007669"/>
    <property type="project" value="TreeGrafter"/>
</dbReference>
<accession>A0A2S6BWI4</accession>
<dbReference type="Gene3D" id="1.20.58.670">
    <property type="entry name" value="Dsl1p vesicle tethering complex, Tip20p subunit, domain D"/>
    <property type="match status" value="1"/>
</dbReference>
<dbReference type="InterPro" id="IPR042044">
    <property type="entry name" value="EXOC6PINT-1/Sec15/Tip20_C_dom2"/>
</dbReference>
<comment type="caution">
    <text evidence="2">The sequence shown here is derived from an EMBL/GenBank/DDBJ whole genome shotgun (WGS) entry which is preliminary data.</text>
</comment>
<evidence type="ECO:0000256" key="1">
    <source>
        <dbReference type="SAM" id="MobiDB-lite"/>
    </source>
</evidence>
<dbReference type="GO" id="GO:0070939">
    <property type="term" value="C:Dsl1/NZR complex"/>
    <property type="evidence" value="ECO:0007669"/>
    <property type="project" value="InterPro"/>
</dbReference>
<protein>
    <recommendedName>
        <fullName evidence="4">RINT-1 family protein</fullName>
    </recommendedName>
</protein>
<evidence type="ECO:0000313" key="2">
    <source>
        <dbReference type="EMBL" id="PPJ51826.1"/>
    </source>
</evidence>